<dbReference type="PATRIC" id="fig|1122985.7.peg.2809"/>
<comment type="cofactor">
    <cofactor evidence="1">
        <name>Ca(2+)</name>
        <dbReference type="ChEBI" id="CHEBI:29108"/>
    </cofactor>
</comment>
<dbReference type="GO" id="GO:0006516">
    <property type="term" value="P:glycoprotein catabolic process"/>
    <property type="evidence" value="ECO:0007669"/>
    <property type="project" value="TreeGrafter"/>
</dbReference>
<sequence>MPISQSSKPSFALRVLSFNSLFAALACIATILPNVVKAQKQPVDYVNAFIGTTNFGTTNPGAVCPNGLMSVVPFNVMGSANNKFDKDARWWSTPYEYHNVYFTGYSHVNLSGVGCPDLGSLLLMPTTGKLEVDYKAYGSPMTQQQASPGYYSNYLPRYDVRTEVTATPRTSMARFWFPKGKSNILLNLGEGLTNETGAMVRRVSDTEYEGVKLLGTFCYNPQAVFPIYFVMRVDTKPTAAGYWKKQRPMTGVEAEWDKDNGKYKLYTNYTKEIAGDDIGVYLNFDSHANEPVVVRMGISFVSMANARENLDAEQKGKDFDKIKEEARNAWNKDLSRIEVEGGTEDQQTVFYTALYHTLLHPNILQDVNGQYPTLETGEVKTMREGNRYTVFSLWDTYRNVHQLLTLVYPNRQRDMVRTMIDMYREHGWLPKWELYGRETYTMEGDPAIPVIVDTWLKGLRGYDINTAYEAMRKGATTPGPQNLLRPDNDDYLSLGYVPLREQYDNSVSHALEYYIADNALSRLAAALGKKADARLFHNRSLGYRHYYSKEYGTLRPILPNGKFYSPFNPKQGENFEPSPGFHEGNAWNYTFYVPHDVTGLAKLMGGQKPFVDKLQMVFDKELYDPANEPDIAYPHLFSYFKGEEWRTQKELHRLMAKYFKNAPDGIPGNDDTGTMSAWLVFNMMGFYPDCPGEPAYTLSSPVFNRVTIHLDKEQWGRNELVIEAKRQQPTDIFINGITLGNKPFKGYRVSHEELLKGGNITFELKGTPSR</sequence>
<dbReference type="Pfam" id="PF07971">
    <property type="entry name" value="Glyco_hydro_92"/>
    <property type="match status" value="1"/>
</dbReference>
<dbReference type="Gene3D" id="1.20.1050.60">
    <property type="entry name" value="alpha-1,2-mannosidase"/>
    <property type="match status" value="1"/>
</dbReference>
<dbReference type="GO" id="GO:0000224">
    <property type="term" value="F:peptide-N4-(N-acetyl-beta-glucosaminyl)asparagine amidase activity"/>
    <property type="evidence" value="ECO:0007669"/>
    <property type="project" value="TreeGrafter"/>
</dbReference>
<evidence type="ECO:0000313" key="7">
    <source>
        <dbReference type="Proteomes" id="UP000027442"/>
    </source>
</evidence>
<dbReference type="InterPro" id="IPR012939">
    <property type="entry name" value="Glyco_hydro_92"/>
</dbReference>
<proteinExistence type="predicted"/>
<evidence type="ECO:0000256" key="1">
    <source>
        <dbReference type="ARBA" id="ARBA00001913"/>
    </source>
</evidence>
<evidence type="ECO:0000256" key="3">
    <source>
        <dbReference type="ARBA" id="ARBA00022837"/>
    </source>
</evidence>
<dbReference type="FunFam" id="1.20.1050.60:FF:000001">
    <property type="entry name" value="Putative alpha-1,2-mannosidase"/>
    <property type="match status" value="1"/>
</dbReference>
<dbReference type="RefSeq" id="WP_081619164.1">
    <property type="nucleotide sequence ID" value="NZ_KB899219.1"/>
</dbReference>
<dbReference type="InterPro" id="IPR050883">
    <property type="entry name" value="PNGase"/>
</dbReference>
<dbReference type="InterPro" id="IPR005887">
    <property type="entry name" value="GH92_a_mannosidase_put"/>
</dbReference>
<evidence type="ECO:0000259" key="5">
    <source>
        <dbReference type="Pfam" id="PF17678"/>
    </source>
</evidence>
<feature type="domain" description="Glycosyl hydrolase family 92" evidence="4">
    <location>
        <begin position="305"/>
        <end position="765"/>
    </location>
</feature>
<reference evidence="6 7" key="1">
    <citation type="submission" date="2013-08" db="EMBL/GenBank/DDBJ databases">
        <authorList>
            <person name="Weinstock G."/>
            <person name="Sodergren E."/>
            <person name="Wylie T."/>
            <person name="Fulton L."/>
            <person name="Fulton R."/>
            <person name="Fronick C."/>
            <person name="O'Laughlin M."/>
            <person name="Godfrey J."/>
            <person name="Miner T."/>
            <person name="Herter B."/>
            <person name="Appelbaum E."/>
            <person name="Cordes M."/>
            <person name="Lek S."/>
            <person name="Wollam A."/>
            <person name="Pepin K.H."/>
            <person name="Palsikar V.B."/>
            <person name="Mitreva M."/>
            <person name="Wilson R.K."/>
        </authorList>
    </citation>
    <scope>NUCLEOTIDE SEQUENCE [LARGE SCALE GENOMIC DNA]</scope>
    <source>
        <strain evidence="6 7">ATCC 15930</strain>
    </source>
</reference>
<dbReference type="GO" id="GO:0005975">
    <property type="term" value="P:carbohydrate metabolic process"/>
    <property type="evidence" value="ECO:0007669"/>
    <property type="project" value="InterPro"/>
</dbReference>
<dbReference type="Gene3D" id="3.30.2080.10">
    <property type="entry name" value="GH92 mannosidase domain"/>
    <property type="match status" value="1"/>
</dbReference>
<dbReference type="PANTHER" id="PTHR12143">
    <property type="entry name" value="PEPTIDE N-GLYCANASE PNGASE -RELATED"/>
    <property type="match status" value="1"/>
</dbReference>
<gene>
    <name evidence="6" type="ORF">HMPREF1991_02714</name>
</gene>
<dbReference type="Proteomes" id="UP000027442">
    <property type="component" value="Unassembled WGS sequence"/>
</dbReference>
<dbReference type="EMBL" id="JNGW01000117">
    <property type="protein sequence ID" value="KDR51261.1"/>
    <property type="molecule type" value="Genomic_DNA"/>
</dbReference>
<dbReference type="NCBIfam" id="TIGR01180">
    <property type="entry name" value="aman2_put"/>
    <property type="match status" value="1"/>
</dbReference>
<name>A0A069QN52_HOYLO</name>
<dbReference type="Gene3D" id="2.70.98.10">
    <property type="match status" value="1"/>
</dbReference>
<dbReference type="GO" id="GO:0005829">
    <property type="term" value="C:cytosol"/>
    <property type="evidence" value="ECO:0007669"/>
    <property type="project" value="TreeGrafter"/>
</dbReference>
<dbReference type="InterPro" id="IPR041371">
    <property type="entry name" value="GH92_N"/>
</dbReference>
<dbReference type="HOGENOM" id="CLU_003690_2_0_10"/>
<protein>
    <submittedName>
        <fullName evidence="6">Putative alpha-1,2-mannosidase</fullName>
    </submittedName>
</protein>
<dbReference type="GO" id="GO:0030246">
    <property type="term" value="F:carbohydrate binding"/>
    <property type="evidence" value="ECO:0007669"/>
    <property type="project" value="InterPro"/>
</dbReference>
<accession>A0A069QN52</accession>
<comment type="subunit">
    <text evidence="2">Monomer.</text>
</comment>
<comment type="caution">
    <text evidence="6">The sequence shown here is derived from an EMBL/GenBank/DDBJ whole genome shotgun (WGS) entry which is preliminary data.</text>
</comment>
<dbReference type="PANTHER" id="PTHR12143:SF39">
    <property type="entry name" value="SECRETED PROTEIN"/>
    <property type="match status" value="1"/>
</dbReference>
<dbReference type="FunFam" id="3.30.2080.10:FF:000001">
    <property type="entry name" value="Alpha-1,2-mannosidase subfamily"/>
    <property type="match status" value="1"/>
</dbReference>
<evidence type="ECO:0000256" key="2">
    <source>
        <dbReference type="ARBA" id="ARBA00011245"/>
    </source>
</evidence>
<dbReference type="InterPro" id="IPR014718">
    <property type="entry name" value="GH-type_carb-bd"/>
</dbReference>
<keyword evidence="7" id="KW-1185">Reference proteome</keyword>
<dbReference type="SUPFAM" id="SSF48208">
    <property type="entry name" value="Six-hairpin glycosidases"/>
    <property type="match status" value="1"/>
</dbReference>
<dbReference type="Gene3D" id="1.20.1610.10">
    <property type="entry name" value="alpha-1,2-mannosidases domains"/>
    <property type="match status" value="1"/>
</dbReference>
<dbReference type="InterPro" id="IPR008928">
    <property type="entry name" value="6-hairpin_glycosidase_sf"/>
</dbReference>
<organism evidence="6 7">
    <name type="scientific">Hoylesella loescheii DSM 19665 = JCM 12249 = ATCC 15930</name>
    <dbReference type="NCBI Taxonomy" id="1122985"/>
    <lineage>
        <taxon>Bacteria</taxon>
        <taxon>Pseudomonadati</taxon>
        <taxon>Bacteroidota</taxon>
        <taxon>Bacteroidia</taxon>
        <taxon>Bacteroidales</taxon>
        <taxon>Prevotellaceae</taxon>
        <taxon>Hoylesella</taxon>
    </lineage>
</organism>
<dbReference type="AlphaFoldDB" id="A0A069QN52"/>
<dbReference type="eggNOG" id="COG3537">
    <property type="taxonomic scope" value="Bacteria"/>
</dbReference>
<evidence type="ECO:0000259" key="4">
    <source>
        <dbReference type="Pfam" id="PF07971"/>
    </source>
</evidence>
<dbReference type="Pfam" id="PF17678">
    <property type="entry name" value="Glyco_hydro_92N"/>
    <property type="match status" value="1"/>
</dbReference>
<evidence type="ECO:0000313" key="6">
    <source>
        <dbReference type="EMBL" id="KDR51261.1"/>
    </source>
</evidence>
<keyword evidence="3" id="KW-0106">Calcium</keyword>
<feature type="domain" description="Glycosyl hydrolase family 92 N-terminal" evidence="5">
    <location>
        <begin position="45"/>
        <end position="299"/>
    </location>
</feature>